<dbReference type="OrthoDB" id="2661839at2759"/>
<evidence type="ECO:0008006" key="3">
    <source>
        <dbReference type="Google" id="ProtNLM"/>
    </source>
</evidence>
<protein>
    <recommendedName>
        <fullName evidence="3">hAT-like transposase RNase-H fold domain-containing protein</fullName>
    </recommendedName>
</protein>
<feature type="non-terminal residue" evidence="1">
    <location>
        <position position="168"/>
    </location>
</feature>
<gene>
    <name evidence="1" type="ORF">K503DRAFT_645125</name>
</gene>
<dbReference type="InterPro" id="IPR012337">
    <property type="entry name" value="RNaseH-like_sf"/>
</dbReference>
<evidence type="ECO:0000313" key="2">
    <source>
        <dbReference type="Proteomes" id="UP000092154"/>
    </source>
</evidence>
<dbReference type="InParanoid" id="A0A1B7MNM7"/>
<feature type="non-terminal residue" evidence="1">
    <location>
        <position position="1"/>
    </location>
</feature>
<name>A0A1B7MNM7_9AGAM</name>
<sequence length="168" mass="19706">FVNSADELFGPIGTSILHHGRVTKHIPWTAFSLKSSDWERVNDTRVMISDANDIQQYFSSEHQPTLWCAIPAMEELQTAWESKCGLIRFTLYKEAIERGLTKIGKYYNKLDNKPVYVLALMLHPYYKLAYIKMSWGSPEEQAKERNQNAKDWHDEALKVVEKMMEEYW</sequence>
<dbReference type="EMBL" id="KV448642">
    <property type="protein sequence ID" value="OAX34207.1"/>
    <property type="molecule type" value="Genomic_DNA"/>
</dbReference>
<keyword evidence="2" id="KW-1185">Reference proteome</keyword>
<accession>A0A1B7MNM7</accession>
<dbReference type="SUPFAM" id="SSF53098">
    <property type="entry name" value="Ribonuclease H-like"/>
    <property type="match status" value="1"/>
</dbReference>
<organism evidence="1 2">
    <name type="scientific">Rhizopogon vinicolor AM-OR11-026</name>
    <dbReference type="NCBI Taxonomy" id="1314800"/>
    <lineage>
        <taxon>Eukaryota</taxon>
        <taxon>Fungi</taxon>
        <taxon>Dikarya</taxon>
        <taxon>Basidiomycota</taxon>
        <taxon>Agaricomycotina</taxon>
        <taxon>Agaricomycetes</taxon>
        <taxon>Agaricomycetidae</taxon>
        <taxon>Boletales</taxon>
        <taxon>Suillineae</taxon>
        <taxon>Rhizopogonaceae</taxon>
        <taxon>Rhizopogon</taxon>
    </lineage>
</organism>
<proteinExistence type="predicted"/>
<dbReference type="STRING" id="1314800.A0A1B7MNM7"/>
<dbReference type="AlphaFoldDB" id="A0A1B7MNM7"/>
<evidence type="ECO:0000313" key="1">
    <source>
        <dbReference type="EMBL" id="OAX34207.1"/>
    </source>
</evidence>
<reference evidence="1 2" key="1">
    <citation type="submission" date="2016-06" db="EMBL/GenBank/DDBJ databases">
        <title>Comparative genomics of the ectomycorrhizal sister species Rhizopogon vinicolor and Rhizopogon vesiculosus (Basidiomycota: Boletales) reveals a divergence of the mating type B locus.</title>
        <authorList>
            <consortium name="DOE Joint Genome Institute"/>
            <person name="Mujic A.B."/>
            <person name="Kuo A."/>
            <person name="Tritt A."/>
            <person name="Lipzen A."/>
            <person name="Chen C."/>
            <person name="Johnson J."/>
            <person name="Sharma A."/>
            <person name="Barry K."/>
            <person name="Grigoriev I.V."/>
            <person name="Spatafora J.W."/>
        </authorList>
    </citation>
    <scope>NUCLEOTIDE SEQUENCE [LARGE SCALE GENOMIC DNA]</scope>
    <source>
        <strain evidence="1 2">AM-OR11-026</strain>
    </source>
</reference>
<dbReference type="Proteomes" id="UP000092154">
    <property type="component" value="Unassembled WGS sequence"/>
</dbReference>